<evidence type="ECO:0000256" key="1">
    <source>
        <dbReference type="ARBA" id="ARBA00005854"/>
    </source>
</evidence>
<dbReference type="GO" id="GO:0030267">
    <property type="term" value="F:glyoxylate reductase (NADPH) activity"/>
    <property type="evidence" value="ECO:0007669"/>
    <property type="project" value="TreeGrafter"/>
</dbReference>
<evidence type="ECO:0000256" key="3">
    <source>
        <dbReference type="ARBA" id="ARBA00023027"/>
    </source>
</evidence>
<dbReference type="InterPro" id="IPR006139">
    <property type="entry name" value="D-isomer_2_OHA_DH_cat_dom"/>
</dbReference>
<dbReference type="InterPro" id="IPR006140">
    <property type="entry name" value="D-isomer_DH_NAD-bd"/>
</dbReference>
<name>A0AAD6NA04_PENCN</name>
<evidence type="ECO:0000259" key="5">
    <source>
        <dbReference type="Pfam" id="PF00389"/>
    </source>
</evidence>
<dbReference type="InterPro" id="IPR050223">
    <property type="entry name" value="D-isomer_2-hydroxyacid_DH"/>
</dbReference>
<proteinExistence type="inferred from homology"/>
<sequence>MVKLGLSVEVGFPLTGLSLGSEEPETPILFNNIATRLSVAQLTLPPTMTIGRKPRVVSLGTPAFVGEKYIARFQTEFDYSVLPATNREETQTLLPKDIEENGPIDAFIIRMGTPPYEPFDEDLLKALAPGCKIITSASAGYNEFDVDWMASQEIVFCNTVNAVAEATADMAMFLTLAVLRNTTNAEKSARNGTWRKGANLVPTCDPSGLTLGIVGMGAIGKYLAKKAAVFNMKIKYYNRNQLPAAEEETYGATYCKSLHDLLHQADVVSLNCPLNAATTNLISTDEFAAMKNGVFLVNTARGAVIDEEALIAALESGKVQRAGLDVFVNEPSPNPYFLQSDKIVVQPHLGGLTEKAFQKAETECFENIRAFFATGKANSPVNDIKAKTQNGRAH</sequence>
<dbReference type="InterPro" id="IPR029753">
    <property type="entry name" value="D-isomer_DH_CS"/>
</dbReference>
<dbReference type="GO" id="GO:0005829">
    <property type="term" value="C:cytosol"/>
    <property type="evidence" value="ECO:0007669"/>
    <property type="project" value="TreeGrafter"/>
</dbReference>
<keyword evidence="2 4" id="KW-0560">Oxidoreductase</keyword>
<evidence type="ECO:0000313" key="7">
    <source>
        <dbReference type="EMBL" id="KAJ6044351.1"/>
    </source>
</evidence>
<feature type="domain" description="D-isomer specific 2-hydroxyacid dehydrogenase catalytic" evidence="5">
    <location>
        <begin position="89"/>
        <end position="382"/>
    </location>
</feature>
<comment type="similarity">
    <text evidence="1 4">Belongs to the D-isomer specific 2-hydroxyacid dehydrogenase family.</text>
</comment>
<evidence type="ECO:0000256" key="2">
    <source>
        <dbReference type="ARBA" id="ARBA00023002"/>
    </source>
</evidence>
<dbReference type="PROSITE" id="PS00671">
    <property type="entry name" value="D_2_HYDROXYACID_DH_3"/>
    <property type="match status" value="1"/>
</dbReference>
<organism evidence="7 8">
    <name type="scientific">Penicillium canescens</name>
    <dbReference type="NCBI Taxonomy" id="5083"/>
    <lineage>
        <taxon>Eukaryota</taxon>
        <taxon>Fungi</taxon>
        <taxon>Dikarya</taxon>
        <taxon>Ascomycota</taxon>
        <taxon>Pezizomycotina</taxon>
        <taxon>Eurotiomycetes</taxon>
        <taxon>Eurotiomycetidae</taxon>
        <taxon>Eurotiales</taxon>
        <taxon>Aspergillaceae</taxon>
        <taxon>Penicillium</taxon>
    </lineage>
</organism>
<dbReference type="PANTHER" id="PTHR10996">
    <property type="entry name" value="2-HYDROXYACID DEHYDROGENASE-RELATED"/>
    <property type="match status" value="1"/>
</dbReference>
<evidence type="ECO:0000313" key="8">
    <source>
        <dbReference type="Proteomes" id="UP001219568"/>
    </source>
</evidence>
<keyword evidence="8" id="KW-1185">Reference proteome</keyword>
<evidence type="ECO:0000256" key="4">
    <source>
        <dbReference type="RuleBase" id="RU003719"/>
    </source>
</evidence>
<dbReference type="EMBL" id="JAQJZL010000004">
    <property type="protein sequence ID" value="KAJ6044351.1"/>
    <property type="molecule type" value="Genomic_DNA"/>
</dbReference>
<comment type="caution">
    <text evidence="7">The sequence shown here is derived from an EMBL/GenBank/DDBJ whole genome shotgun (WGS) entry which is preliminary data.</text>
</comment>
<dbReference type="Gene3D" id="3.40.50.720">
    <property type="entry name" value="NAD(P)-binding Rossmann-like Domain"/>
    <property type="match status" value="2"/>
</dbReference>
<dbReference type="FunFam" id="3.40.50.720:FF:000203">
    <property type="entry name" value="D-3-phosphoglycerate dehydrogenase (SerA)"/>
    <property type="match status" value="1"/>
</dbReference>
<reference evidence="7" key="1">
    <citation type="journal article" date="2023" name="IMA Fungus">
        <title>Comparative genomic study of the Penicillium genus elucidates a diverse pangenome and 15 lateral gene transfer events.</title>
        <authorList>
            <person name="Petersen C."/>
            <person name="Sorensen T."/>
            <person name="Nielsen M.R."/>
            <person name="Sondergaard T.E."/>
            <person name="Sorensen J.L."/>
            <person name="Fitzpatrick D.A."/>
            <person name="Frisvad J.C."/>
            <person name="Nielsen K.L."/>
        </authorList>
    </citation>
    <scope>NUCLEOTIDE SEQUENCE</scope>
    <source>
        <strain evidence="7">IBT 15450</strain>
    </source>
</reference>
<dbReference type="PROSITE" id="PS00065">
    <property type="entry name" value="D_2_HYDROXYACID_DH_1"/>
    <property type="match status" value="1"/>
</dbReference>
<dbReference type="InterPro" id="IPR036291">
    <property type="entry name" value="NAD(P)-bd_dom_sf"/>
</dbReference>
<evidence type="ECO:0008006" key="9">
    <source>
        <dbReference type="Google" id="ProtNLM"/>
    </source>
</evidence>
<dbReference type="PANTHER" id="PTHR10996:SF269">
    <property type="entry name" value="HYPOTHETICAL D-ISOMER SPECIFIC 2-HYDROXYACID DEHYDROGENASE (EUROFUNG)"/>
    <property type="match status" value="1"/>
</dbReference>
<keyword evidence="3" id="KW-0520">NAD</keyword>
<dbReference type="Proteomes" id="UP001219568">
    <property type="component" value="Unassembled WGS sequence"/>
</dbReference>
<dbReference type="CDD" id="cd12168">
    <property type="entry name" value="Mand_dh_like"/>
    <property type="match status" value="1"/>
</dbReference>
<dbReference type="Pfam" id="PF00389">
    <property type="entry name" value="2-Hacid_dh"/>
    <property type="match status" value="1"/>
</dbReference>
<evidence type="ECO:0000259" key="6">
    <source>
        <dbReference type="Pfam" id="PF02826"/>
    </source>
</evidence>
<dbReference type="AlphaFoldDB" id="A0AAD6NA04"/>
<reference evidence="7" key="2">
    <citation type="submission" date="2023-01" db="EMBL/GenBank/DDBJ databases">
        <authorList>
            <person name="Petersen C."/>
        </authorList>
    </citation>
    <scope>NUCLEOTIDE SEQUENCE</scope>
    <source>
        <strain evidence="7">IBT 15450</strain>
    </source>
</reference>
<gene>
    <name evidence="7" type="ORF">N7460_005706</name>
</gene>
<dbReference type="PROSITE" id="PS00670">
    <property type="entry name" value="D_2_HYDROXYACID_DH_2"/>
    <property type="match status" value="1"/>
</dbReference>
<dbReference type="GO" id="GO:0016618">
    <property type="term" value="F:hydroxypyruvate reductase [NAD(P)H] activity"/>
    <property type="evidence" value="ECO:0007669"/>
    <property type="project" value="TreeGrafter"/>
</dbReference>
<accession>A0AAD6NA04</accession>
<dbReference type="Pfam" id="PF02826">
    <property type="entry name" value="2-Hacid_dh_C"/>
    <property type="match status" value="1"/>
</dbReference>
<dbReference type="SUPFAM" id="SSF52283">
    <property type="entry name" value="Formate/glycerate dehydrogenase catalytic domain-like"/>
    <property type="match status" value="1"/>
</dbReference>
<dbReference type="SUPFAM" id="SSF51735">
    <property type="entry name" value="NAD(P)-binding Rossmann-fold domains"/>
    <property type="match status" value="1"/>
</dbReference>
<dbReference type="GO" id="GO:0051287">
    <property type="term" value="F:NAD binding"/>
    <property type="evidence" value="ECO:0007669"/>
    <property type="project" value="InterPro"/>
</dbReference>
<dbReference type="InterPro" id="IPR029752">
    <property type="entry name" value="D-isomer_DH_CS1"/>
</dbReference>
<protein>
    <recommendedName>
        <fullName evidence="9">2-hydroxyacid dehydrogenase</fullName>
    </recommendedName>
</protein>
<feature type="domain" description="D-isomer specific 2-hydroxyacid dehydrogenase NAD-binding" evidence="6">
    <location>
        <begin position="173"/>
        <end position="350"/>
    </location>
</feature>